<dbReference type="EMBL" id="CAJVQB010045838">
    <property type="protein sequence ID" value="CAG8832679.1"/>
    <property type="molecule type" value="Genomic_DNA"/>
</dbReference>
<feature type="non-terminal residue" evidence="2">
    <location>
        <position position="71"/>
    </location>
</feature>
<reference evidence="2 3" key="1">
    <citation type="submission" date="2021-06" db="EMBL/GenBank/DDBJ databases">
        <authorList>
            <person name="Kallberg Y."/>
            <person name="Tangrot J."/>
            <person name="Rosling A."/>
        </authorList>
    </citation>
    <scope>NUCLEOTIDE SEQUENCE [LARGE SCALE GENOMIC DNA]</scope>
    <source>
        <strain evidence="2 3">120-4 pot B 10/14</strain>
    </source>
</reference>
<dbReference type="Proteomes" id="UP000789901">
    <property type="component" value="Unassembled WGS sequence"/>
</dbReference>
<evidence type="ECO:0000256" key="1">
    <source>
        <dbReference type="SAM" id="MobiDB-lite"/>
    </source>
</evidence>
<organism evidence="2 3">
    <name type="scientific">Gigaspora margarita</name>
    <dbReference type="NCBI Taxonomy" id="4874"/>
    <lineage>
        <taxon>Eukaryota</taxon>
        <taxon>Fungi</taxon>
        <taxon>Fungi incertae sedis</taxon>
        <taxon>Mucoromycota</taxon>
        <taxon>Glomeromycotina</taxon>
        <taxon>Glomeromycetes</taxon>
        <taxon>Diversisporales</taxon>
        <taxon>Gigasporaceae</taxon>
        <taxon>Gigaspora</taxon>
    </lineage>
</organism>
<proteinExistence type="predicted"/>
<evidence type="ECO:0000313" key="3">
    <source>
        <dbReference type="Proteomes" id="UP000789901"/>
    </source>
</evidence>
<evidence type="ECO:0000313" key="2">
    <source>
        <dbReference type="EMBL" id="CAG8832679.1"/>
    </source>
</evidence>
<gene>
    <name evidence="2" type="ORF">GMARGA_LOCUS31175</name>
</gene>
<keyword evidence="3" id="KW-1185">Reference proteome</keyword>
<comment type="caution">
    <text evidence="2">The sequence shown here is derived from an EMBL/GenBank/DDBJ whole genome shotgun (WGS) entry which is preliminary data.</text>
</comment>
<feature type="region of interest" description="Disordered" evidence="1">
    <location>
        <begin position="1"/>
        <end position="29"/>
    </location>
</feature>
<accession>A0ABN7WJZ8</accession>
<name>A0ABN7WJZ8_GIGMA</name>
<protein>
    <submittedName>
        <fullName evidence="2">9751_t:CDS:1</fullName>
    </submittedName>
</protein>
<sequence length="71" mass="8453">MSNQEILNQARYQKPQQVESDEEDDSVEMPQITHTEALDAIYWMELYLIQQDLNYVVQTEHHVALSKLYKL</sequence>
<feature type="compositionally biased region" description="Polar residues" evidence="1">
    <location>
        <begin position="1"/>
        <end position="17"/>
    </location>
</feature>